<name>A0A5J4WD26_9EUKA</name>
<dbReference type="Proteomes" id="UP000324800">
    <property type="component" value="Unassembled WGS sequence"/>
</dbReference>
<evidence type="ECO:0000313" key="2">
    <source>
        <dbReference type="Proteomes" id="UP000324800"/>
    </source>
</evidence>
<sequence>MQRQHQTHLVNHEKKKFLWIHPSITLLYSVLKKIEKELEYEMEITLLLANQKYGREKFLSFSIAGGIDEEHDLAFFYKLNHISRFLNALHEGRNSGYQLSFQPLSLLIRNSEEQIEEEGANEEIDAQMNNNGMNGNIKYWTNEAKVAILNNFIHKRQTAIIGRKDWMLPRAVHPYGSAIQKQRKQEWTQIRTIPKMCVSSVGQARNKSIHSAPIRATQSTCPSRNCIQTTRHTTTTRLGIASTNTGGITGAPLLETDFYATNMSNTQVLEVIHRATRATQLLQLMEIPAVDRQLLPPLQTIDALVP</sequence>
<reference evidence="1 2" key="1">
    <citation type="submission" date="2019-03" db="EMBL/GenBank/DDBJ databases">
        <title>Single cell metagenomics reveals metabolic interactions within the superorganism composed of flagellate Streblomastix strix and complex community of Bacteroidetes bacteria on its surface.</title>
        <authorList>
            <person name="Treitli S.C."/>
            <person name="Kolisko M."/>
            <person name="Husnik F."/>
            <person name="Keeling P."/>
            <person name="Hampl V."/>
        </authorList>
    </citation>
    <scope>NUCLEOTIDE SEQUENCE [LARGE SCALE GENOMIC DNA]</scope>
    <source>
        <strain evidence="1">ST1C</strain>
    </source>
</reference>
<accession>A0A5J4WD26</accession>
<proteinExistence type="predicted"/>
<dbReference type="EMBL" id="SNRW01002420">
    <property type="protein sequence ID" value="KAA6392828.1"/>
    <property type="molecule type" value="Genomic_DNA"/>
</dbReference>
<comment type="caution">
    <text evidence="1">The sequence shown here is derived from an EMBL/GenBank/DDBJ whole genome shotgun (WGS) entry which is preliminary data.</text>
</comment>
<protein>
    <submittedName>
        <fullName evidence="1">Uncharacterized protein</fullName>
    </submittedName>
</protein>
<dbReference type="AlphaFoldDB" id="A0A5J4WD26"/>
<organism evidence="1 2">
    <name type="scientific">Streblomastix strix</name>
    <dbReference type="NCBI Taxonomy" id="222440"/>
    <lineage>
        <taxon>Eukaryota</taxon>
        <taxon>Metamonada</taxon>
        <taxon>Preaxostyla</taxon>
        <taxon>Oxymonadida</taxon>
        <taxon>Streblomastigidae</taxon>
        <taxon>Streblomastix</taxon>
    </lineage>
</organism>
<evidence type="ECO:0000313" key="1">
    <source>
        <dbReference type="EMBL" id="KAA6392828.1"/>
    </source>
</evidence>
<gene>
    <name evidence="1" type="ORF">EZS28_011643</name>
</gene>